<comment type="similarity">
    <text evidence="1">Belongs to the HupF/HypC family.</text>
</comment>
<organism evidence="2">
    <name type="scientific">uncultured Actinomycetospora sp</name>
    <dbReference type="NCBI Taxonomy" id="1135996"/>
    <lineage>
        <taxon>Bacteria</taxon>
        <taxon>Bacillati</taxon>
        <taxon>Actinomycetota</taxon>
        <taxon>Actinomycetes</taxon>
        <taxon>Pseudonocardiales</taxon>
        <taxon>Pseudonocardiaceae</taxon>
        <taxon>Actinomycetospora</taxon>
        <taxon>environmental samples</taxon>
    </lineage>
</organism>
<name>A0A6J4I5Q0_9PSEU</name>
<accession>A0A6J4I5Q0</accession>
<dbReference type="Gene3D" id="2.30.30.140">
    <property type="match status" value="1"/>
</dbReference>
<gene>
    <name evidence="2" type="ORF">AVDCRST_MAG54-1593</name>
</gene>
<dbReference type="AlphaFoldDB" id="A0A6J4I5Q0"/>
<evidence type="ECO:0000256" key="1">
    <source>
        <dbReference type="ARBA" id="ARBA00006018"/>
    </source>
</evidence>
<dbReference type="PANTHER" id="PTHR35177">
    <property type="entry name" value="HYDROGENASE MATURATION FACTOR HYBG"/>
    <property type="match status" value="1"/>
</dbReference>
<dbReference type="Pfam" id="PF01455">
    <property type="entry name" value="HupF_HypC"/>
    <property type="match status" value="1"/>
</dbReference>
<reference evidence="2" key="1">
    <citation type="submission" date="2020-02" db="EMBL/GenBank/DDBJ databases">
        <authorList>
            <person name="Meier V. D."/>
        </authorList>
    </citation>
    <scope>NUCLEOTIDE SEQUENCE</scope>
    <source>
        <strain evidence="2">AVDCRST_MAG54</strain>
    </source>
</reference>
<dbReference type="PANTHER" id="PTHR35177:SF2">
    <property type="entry name" value="HYDROGENASE MATURATION FACTOR HYBG"/>
    <property type="match status" value="1"/>
</dbReference>
<protein>
    <submittedName>
        <fullName evidence="2">[NiFe] hydrogenase metallocenter assembly protein HypC</fullName>
    </submittedName>
</protein>
<dbReference type="GO" id="GO:0005506">
    <property type="term" value="F:iron ion binding"/>
    <property type="evidence" value="ECO:0007669"/>
    <property type="project" value="TreeGrafter"/>
</dbReference>
<sequence length="95" mass="10079">MCLGIPGELVETATDDTDLALVSVAGVRRRVNVGLLAEEEELAVGDWVLIHVGFALAKIDEAEAQAALEMLHGLGPAYDQELEEFTTSATGREGL</sequence>
<dbReference type="EMBL" id="CADCTH010000217">
    <property type="protein sequence ID" value="CAA9242948.1"/>
    <property type="molecule type" value="Genomic_DNA"/>
</dbReference>
<dbReference type="PRINTS" id="PR00445">
    <property type="entry name" value="HUPFHYPC"/>
</dbReference>
<dbReference type="GO" id="GO:0051604">
    <property type="term" value="P:protein maturation"/>
    <property type="evidence" value="ECO:0007669"/>
    <property type="project" value="TreeGrafter"/>
</dbReference>
<proteinExistence type="inferred from homology"/>
<dbReference type="FunFam" id="2.30.30.140:FF:000022">
    <property type="entry name" value="Hydrogenase assembly chaperone HybG"/>
    <property type="match status" value="1"/>
</dbReference>
<dbReference type="SUPFAM" id="SSF159127">
    <property type="entry name" value="HupF/HypC-like"/>
    <property type="match status" value="1"/>
</dbReference>
<evidence type="ECO:0000313" key="2">
    <source>
        <dbReference type="EMBL" id="CAA9242948.1"/>
    </source>
</evidence>
<dbReference type="GO" id="GO:1902670">
    <property type="term" value="F:carbon dioxide binding"/>
    <property type="evidence" value="ECO:0007669"/>
    <property type="project" value="TreeGrafter"/>
</dbReference>
<dbReference type="InterPro" id="IPR001109">
    <property type="entry name" value="Hydrogenase_HupF/HypC"/>
</dbReference>
<dbReference type="NCBIfam" id="TIGR00074">
    <property type="entry name" value="hypC_hupF"/>
    <property type="match status" value="1"/>
</dbReference>